<sequence length="58" mass="6691">MEDQKEQDRIRRRAYELWERQGSPDGRAEEFWEQAKAILAEEESQGSSVESPAAANSH</sequence>
<comment type="caution">
    <text evidence="1">The sequence shown here is derived from an EMBL/GenBank/DDBJ whole genome shotgun (WGS) entry which is preliminary data.</text>
</comment>
<evidence type="ECO:0000313" key="1">
    <source>
        <dbReference type="EMBL" id="SAL02863.1"/>
    </source>
</evidence>
<dbReference type="OrthoDB" id="8909820at2"/>
<dbReference type="AlphaFoldDB" id="A0A158E7X2"/>
<dbReference type="Proteomes" id="UP000054978">
    <property type="component" value="Unassembled WGS sequence"/>
</dbReference>
<name>A0A158E7X2_9BURK</name>
<accession>A0A158E7X2</accession>
<dbReference type="Pfam" id="PF11154">
    <property type="entry name" value="DUF2934"/>
    <property type="match status" value="1"/>
</dbReference>
<proteinExistence type="predicted"/>
<dbReference type="EMBL" id="FCOB02000053">
    <property type="protein sequence ID" value="SAL02863.1"/>
    <property type="molecule type" value="Genomic_DNA"/>
</dbReference>
<keyword evidence="2" id="KW-1185">Reference proteome</keyword>
<evidence type="ECO:0000313" key="2">
    <source>
        <dbReference type="Proteomes" id="UP000054978"/>
    </source>
</evidence>
<evidence type="ECO:0008006" key="3">
    <source>
        <dbReference type="Google" id="ProtNLM"/>
    </source>
</evidence>
<dbReference type="RefSeq" id="WP_087049931.1">
    <property type="nucleotide sequence ID" value="NZ_FCOB02000053.1"/>
</dbReference>
<protein>
    <recommendedName>
        <fullName evidence="3">DUF2934 domain-containing protein</fullName>
    </recommendedName>
</protein>
<organism evidence="1 2">
    <name type="scientific">Caballeronia ptereochthonis</name>
    <dbReference type="NCBI Taxonomy" id="1777144"/>
    <lineage>
        <taxon>Bacteria</taxon>
        <taxon>Pseudomonadati</taxon>
        <taxon>Pseudomonadota</taxon>
        <taxon>Betaproteobacteria</taxon>
        <taxon>Burkholderiales</taxon>
        <taxon>Burkholderiaceae</taxon>
        <taxon>Caballeronia</taxon>
    </lineage>
</organism>
<reference evidence="1" key="1">
    <citation type="submission" date="2016-01" db="EMBL/GenBank/DDBJ databases">
        <authorList>
            <person name="Peeters C."/>
        </authorList>
    </citation>
    <scope>NUCLEOTIDE SEQUENCE [LARGE SCALE GENOMIC DNA]</scope>
    <source>
        <strain evidence="1">LMG 29326</strain>
    </source>
</reference>
<dbReference type="InterPro" id="IPR021327">
    <property type="entry name" value="DUF2934"/>
</dbReference>
<gene>
    <name evidence="1" type="ORF">AWB83_06671</name>
</gene>
<dbReference type="STRING" id="1777144.AWB83_06671"/>